<proteinExistence type="predicted"/>
<accession>A0A5C2SI41</accession>
<dbReference type="OrthoDB" id="2758643at2759"/>
<sequence length="535" mass="61509">MQNQPRLPIEVCEHIIDSCYVEHAVFESPLYDTLRACALVCSGWVFRARLNLYYHVWLRGPLTPDLLERTLNSIPHLGYLIHVLTVGVPEVKPTAPYISFARGTFLRLFTNVKYLILNGNLHEYPPRYRQLLRKFPITVLKLAYQDFLRPGSIVNDFKLIWSLPSLRACQIWSWPDYLYAGETERINREVDIVEALVATREKLGICQNLSHLSLHYAVELERNSLRFPPKGAFGQSVQHLEIVYGSKGFDANFISRQRDLRSLQIGYLWHNSDVSELATIPPAILSAVTSRTGFTRFGLDLLVRRGTVPSADDLTFVRYFLFSQGLAVALRSFPKLPRFDLRLKCGSSPRGMSELFSLMLYNWMSDLEHSAVIPESWSAGNGLDPSNGLQANSRCIAKGRSTAPGCSPYPSGTEQEFTPVLHTQAQERLWYYPHYILEEKKKDCSRPYRPCSVQAEIFPPKVSQRKRRFARSSAWPPVKRPDVRQKDKCAIIWCKMHGGTKEDFQRFYTNLRSDTARKKWLQQHEQMVTDFSIAK</sequence>
<gene>
    <name evidence="1" type="ORF">L227DRAFT_561608</name>
</gene>
<dbReference type="EMBL" id="ML122256">
    <property type="protein sequence ID" value="RPD63495.1"/>
    <property type="molecule type" value="Genomic_DNA"/>
</dbReference>
<protein>
    <recommendedName>
        <fullName evidence="3">F-box domain-containing protein</fullName>
    </recommendedName>
</protein>
<dbReference type="Proteomes" id="UP000313359">
    <property type="component" value="Unassembled WGS sequence"/>
</dbReference>
<evidence type="ECO:0000313" key="2">
    <source>
        <dbReference type="Proteomes" id="UP000313359"/>
    </source>
</evidence>
<reference evidence="1" key="1">
    <citation type="journal article" date="2018" name="Genome Biol. Evol.">
        <title>Genomics and development of Lentinus tigrinus, a white-rot wood-decaying mushroom with dimorphic fruiting bodies.</title>
        <authorList>
            <person name="Wu B."/>
            <person name="Xu Z."/>
            <person name="Knudson A."/>
            <person name="Carlson A."/>
            <person name="Chen N."/>
            <person name="Kovaka S."/>
            <person name="LaButti K."/>
            <person name="Lipzen A."/>
            <person name="Pennachio C."/>
            <person name="Riley R."/>
            <person name="Schakwitz W."/>
            <person name="Umezawa K."/>
            <person name="Ohm R.A."/>
            <person name="Grigoriev I.V."/>
            <person name="Nagy L.G."/>
            <person name="Gibbons J."/>
            <person name="Hibbett D."/>
        </authorList>
    </citation>
    <scope>NUCLEOTIDE SEQUENCE [LARGE SCALE GENOMIC DNA]</scope>
    <source>
        <strain evidence="1">ALCF2SS1-6</strain>
    </source>
</reference>
<name>A0A5C2SI41_9APHY</name>
<evidence type="ECO:0008006" key="3">
    <source>
        <dbReference type="Google" id="ProtNLM"/>
    </source>
</evidence>
<evidence type="ECO:0000313" key="1">
    <source>
        <dbReference type="EMBL" id="RPD63495.1"/>
    </source>
</evidence>
<organism evidence="1 2">
    <name type="scientific">Lentinus tigrinus ALCF2SS1-6</name>
    <dbReference type="NCBI Taxonomy" id="1328759"/>
    <lineage>
        <taxon>Eukaryota</taxon>
        <taxon>Fungi</taxon>
        <taxon>Dikarya</taxon>
        <taxon>Basidiomycota</taxon>
        <taxon>Agaricomycotina</taxon>
        <taxon>Agaricomycetes</taxon>
        <taxon>Polyporales</taxon>
        <taxon>Polyporaceae</taxon>
        <taxon>Lentinus</taxon>
    </lineage>
</organism>
<dbReference type="AlphaFoldDB" id="A0A5C2SI41"/>
<keyword evidence="2" id="KW-1185">Reference proteome</keyword>